<sequence>MGCYRRIDRALEHALHLPLGTGSRYVVISDCHRGEGTTNDNFLKNAYLYEAAMEHYIKRGFFYLELGDGEELWENRCMDRIVHYHEIVYEMFACLQSRNALCRIYGNHNMELRKILPEAIILDNCEGGRDVCMIHGHQADFFNSVCWRISRALVRYVWKPLERSGVNDPTSAARNYKKAVRYEQCLAGWTRLHDRYLIAGHSHRPRLPENGELYLNAGSCVHPGCITAIELEQMQMTLVKWKVATRPDMTMYVVREKLAGPAAIL</sequence>
<dbReference type="RefSeq" id="WP_118097085.1">
    <property type="nucleotide sequence ID" value="NZ_QRVL01000003.1"/>
</dbReference>
<reference evidence="1 2" key="1">
    <citation type="submission" date="2018-08" db="EMBL/GenBank/DDBJ databases">
        <title>A genome reference for cultivated species of the human gut microbiota.</title>
        <authorList>
            <person name="Zou Y."/>
            <person name="Xue W."/>
            <person name="Luo G."/>
        </authorList>
    </citation>
    <scope>NUCLEOTIDE SEQUENCE [LARGE SCALE GENOMIC DNA]</scope>
    <source>
        <strain evidence="1 2">AF22-12AC</strain>
    </source>
</reference>
<dbReference type="EMBL" id="QRVL01000003">
    <property type="protein sequence ID" value="RGS41334.1"/>
    <property type="molecule type" value="Genomic_DNA"/>
</dbReference>
<dbReference type="Gene3D" id="3.60.21.10">
    <property type="match status" value="1"/>
</dbReference>
<proteinExistence type="predicted"/>
<gene>
    <name evidence="1" type="ORF">DWX93_06710</name>
</gene>
<dbReference type="SUPFAM" id="SSF56300">
    <property type="entry name" value="Metallo-dependent phosphatases"/>
    <property type="match status" value="1"/>
</dbReference>
<organism evidence="1 2">
    <name type="scientific">Roseburia hominis</name>
    <dbReference type="NCBI Taxonomy" id="301301"/>
    <lineage>
        <taxon>Bacteria</taxon>
        <taxon>Bacillati</taxon>
        <taxon>Bacillota</taxon>
        <taxon>Clostridia</taxon>
        <taxon>Lachnospirales</taxon>
        <taxon>Lachnospiraceae</taxon>
        <taxon>Roseburia</taxon>
    </lineage>
</organism>
<protein>
    <submittedName>
        <fullName evidence="1">Uncharacterized protein</fullName>
    </submittedName>
</protein>
<evidence type="ECO:0000313" key="2">
    <source>
        <dbReference type="Proteomes" id="UP000266172"/>
    </source>
</evidence>
<dbReference type="InterPro" id="IPR029052">
    <property type="entry name" value="Metallo-depent_PP-like"/>
</dbReference>
<name>A0A395V800_9FIRM</name>
<dbReference type="Proteomes" id="UP000266172">
    <property type="component" value="Unassembled WGS sequence"/>
</dbReference>
<dbReference type="AlphaFoldDB" id="A0A395V800"/>
<comment type="caution">
    <text evidence="1">The sequence shown here is derived from an EMBL/GenBank/DDBJ whole genome shotgun (WGS) entry which is preliminary data.</text>
</comment>
<accession>A0A395V800</accession>
<evidence type="ECO:0000313" key="1">
    <source>
        <dbReference type="EMBL" id="RGS41334.1"/>
    </source>
</evidence>